<dbReference type="GO" id="GO:0008194">
    <property type="term" value="F:UDP-glycosyltransferase activity"/>
    <property type="evidence" value="ECO:0000318"/>
    <property type="project" value="GO_Central"/>
</dbReference>
<dbReference type="Gene3D" id="3.40.50.2000">
    <property type="entry name" value="Glycogen Phosphorylase B"/>
    <property type="match status" value="1"/>
</dbReference>
<dbReference type="InterPro" id="IPR050271">
    <property type="entry name" value="UDP-glycosyltransferase"/>
</dbReference>
<evidence type="ECO:0000259" key="5">
    <source>
        <dbReference type="PROSITE" id="PS50191"/>
    </source>
</evidence>
<sequence>MEGAYEKVRDQFDLMAMKDMSDWETIKNLWSFAEVTCLLDQKTKGLRQITNYPNDFKFDLIIVDVNYGHCLYPLIEKFGNPPVIGVNPFINQPNLFRNIWQSYIPFMTHSFGAQINLWQKIKSFFFMLLLEVSRLTHYIPRQQELAYDYFGPMKSSILEIEKNMSLMLINYNPVFNYVEALPPNMIPVGGLHIQPKRLPDDLKKILDNAKFGAILFSLGSNVRSKELGPERIQAIIKTFSKLKQTVIWKFENDKLEGIPANVHIRKWVPQNDILGHPNTILFISHGGLLSSHEIMYNGVPVIGIPFFLDQLQNVDTFIAKGVGEKLSFFEITEHNLFQVIQKVLNNNTYMENAKKWSALYKHQMNKPLDVAIFWIEYILKFKTAEHLNLATRNMNFIESANLDLVFVSLLSLVSILFIVYCAIYLIYKCIRRKSISKKLDIKKKL</sequence>
<evidence type="ECO:0000313" key="6">
    <source>
        <dbReference type="EMBL" id="KYB26547.1"/>
    </source>
</evidence>
<feature type="domain" description="CRAL-TRIO" evidence="5">
    <location>
        <begin position="1"/>
        <end position="157"/>
    </location>
</feature>
<evidence type="ECO:0000256" key="1">
    <source>
        <dbReference type="ARBA" id="ARBA00009995"/>
    </source>
</evidence>
<reference evidence="6 7" key="1">
    <citation type="journal article" date="2008" name="Nature">
        <title>The genome of the model beetle and pest Tribolium castaneum.</title>
        <authorList>
            <consortium name="Tribolium Genome Sequencing Consortium"/>
            <person name="Richards S."/>
            <person name="Gibbs R.A."/>
            <person name="Weinstock G.M."/>
            <person name="Brown S.J."/>
            <person name="Denell R."/>
            <person name="Beeman R.W."/>
            <person name="Gibbs R."/>
            <person name="Beeman R.W."/>
            <person name="Brown S.J."/>
            <person name="Bucher G."/>
            <person name="Friedrich M."/>
            <person name="Grimmelikhuijzen C.J."/>
            <person name="Klingler M."/>
            <person name="Lorenzen M."/>
            <person name="Richards S."/>
            <person name="Roth S."/>
            <person name="Schroder R."/>
            <person name="Tautz D."/>
            <person name="Zdobnov E.M."/>
            <person name="Muzny D."/>
            <person name="Gibbs R.A."/>
            <person name="Weinstock G.M."/>
            <person name="Attaway T."/>
            <person name="Bell S."/>
            <person name="Buhay C.J."/>
            <person name="Chandrabose M.N."/>
            <person name="Chavez D."/>
            <person name="Clerk-Blankenburg K.P."/>
            <person name="Cree A."/>
            <person name="Dao M."/>
            <person name="Davis C."/>
            <person name="Chacko J."/>
            <person name="Dinh H."/>
            <person name="Dugan-Rocha S."/>
            <person name="Fowler G."/>
            <person name="Garner T.T."/>
            <person name="Garnes J."/>
            <person name="Gnirke A."/>
            <person name="Hawes A."/>
            <person name="Hernandez J."/>
            <person name="Hines S."/>
            <person name="Holder M."/>
            <person name="Hume J."/>
            <person name="Jhangiani S.N."/>
            <person name="Joshi V."/>
            <person name="Khan Z.M."/>
            <person name="Jackson L."/>
            <person name="Kovar C."/>
            <person name="Kowis A."/>
            <person name="Lee S."/>
            <person name="Lewis L.R."/>
            <person name="Margolis J."/>
            <person name="Morgan M."/>
            <person name="Nazareth L.V."/>
            <person name="Nguyen N."/>
            <person name="Okwuonu G."/>
            <person name="Parker D."/>
            <person name="Richards S."/>
            <person name="Ruiz S.J."/>
            <person name="Santibanez J."/>
            <person name="Savard J."/>
            <person name="Scherer S.E."/>
            <person name="Schneider B."/>
            <person name="Sodergren E."/>
            <person name="Tautz D."/>
            <person name="Vattahil S."/>
            <person name="Villasana D."/>
            <person name="White C.S."/>
            <person name="Wright R."/>
            <person name="Park Y."/>
            <person name="Beeman R.W."/>
            <person name="Lord J."/>
            <person name="Oppert B."/>
            <person name="Lorenzen M."/>
            <person name="Brown S."/>
            <person name="Wang L."/>
            <person name="Savard J."/>
            <person name="Tautz D."/>
            <person name="Richards S."/>
            <person name="Weinstock G."/>
            <person name="Gibbs R.A."/>
            <person name="Liu Y."/>
            <person name="Worley K."/>
            <person name="Weinstock G."/>
            <person name="Elsik C.G."/>
            <person name="Reese J.T."/>
            <person name="Elhaik E."/>
            <person name="Landan G."/>
            <person name="Graur D."/>
            <person name="Arensburger P."/>
            <person name="Atkinson P."/>
            <person name="Beeman R.W."/>
            <person name="Beidler J."/>
            <person name="Brown S.J."/>
            <person name="Demuth J.P."/>
            <person name="Drury D.W."/>
            <person name="Du Y.Z."/>
            <person name="Fujiwara H."/>
            <person name="Lorenzen M."/>
            <person name="Maselli V."/>
            <person name="Osanai M."/>
            <person name="Park Y."/>
            <person name="Robertson H.M."/>
            <person name="Tu Z."/>
            <person name="Wang J.J."/>
            <person name="Wang S."/>
            <person name="Richards S."/>
            <person name="Song H."/>
            <person name="Zhang L."/>
            <person name="Sodergren E."/>
            <person name="Werner D."/>
            <person name="Stanke M."/>
            <person name="Morgenstern B."/>
            <person name="Solovyev V."/>
            <person name="Kosarev P."/>
            <person name="Brown G."/>
            <person name="Chen H.C."/>
            <person name="Ermolaeva O."/>
            <person name="Hlavina W."/>
            <person name="Kapustin Y."/>
            <person name="Kiryutin B."/>
            <person name="Kitts P."/>
            <person name="Maglott D."/>
            <person name="Pruitt K."/>
            <person name="Sapojnikov V."/>
            <person name="Souvorov A."/>
            <person name="Mackey A.J."/>
            <person name="Waterhouse R.M."/>
            <person name="Wyder S."/>
            <person name="Zdobnov E.M."/>
            <person name="Zdobnov E.M."/>
            <person name="Wyder S."/>
            <person name="Kriventseva E.V."/>
            <person name="Kadowaki T."/>
            <person name="Bork P."/>
            <person name="Aranda M."/>
            <person name="Bao R."/>
            <person name="Beermann A."/>
            <person name="Berns N."/>
            <person name="Bolognesi R."/>
            <person name="Bonneton F."/>
            <person name="Bopp D."/>
            <person name="Brown S.J."/>
            <person name="Bucher G."/>
            <person name="Butts T."/>
            <person name="Chaumot A."/>
            <person name="Denell R.E."/>
            <person name="Ferrier D.E."/>
            <person name="Friedrich M."/>
            <person name="Gordon C.M."/>
            <person name="Jindra M."/>
            <person name="Klingler M."/>
            <person name="Lan Q."/>
            <person name="Lattorff H.M."/>
            <person name="Laudet V."/>
            <person name="von Levetsow C."/>
            <person name="Liu Z."/>
            <person name="Lutz R."/>
            <person name="Lynch J.A."/>
            <person name="da Fonseca R.N."/>
            <person name="Posnien N."/>
            <person name="Reuter R."/>
            <person name="Roth S."/>
            <person name="Savard J."/>
            <person name="Schinko J.B."/>
            <person name="Schmitt C."/>
            <person name="Schoppmeier M."/>
            <person name="Schroder R."/>
            <person name="Shippy T.D."/>
            <person name="Simonnet F."/>
            <person name="Marques-Souza H."/>
            <person name="Tautz D."/>
            <person name="Tomoyasu Y."/>
            <person name="Trauner J."/>
            <person name="Van der Zee M."/>
            <person name="Vervoort M."/>
            <person name="Wittkopp N."/>
            <person name="Wimmer E.A."/>
            <person name="Yang X."/>
            <person name="Jones A.K."/>
            <person name="Sattelle D.B."/>
            <person name="Ebert P.R."/>
            <person name="Nelson D."/>
            <person name="Scott J.G."/>
            <person name="Beeman R.W."/>
            <person name="Muthukrishnan S."/>
            <person name="Kramer K.J."/>
            <person name="Arakane Y."/>
            <person name="Beeman R.W."/>
            <person name="Zhu Q."/>
            <person name="Hogenkamp D."/>
            <person name="Dixit R."/>
            <person name="Oppert B."/>
            <person name="Jiang H."/>
            <person name="Zou Z."/>
            <person name="Marshall J."/>
            <person name="Elpidina E."/>
            <person name="Vinokurov K."/>
            <person name="Oppert C."/>
            <person name="Zou Z."/>
            <person name="Evans J."/>
            <person name="Lu Z."/>
            <person name="Zhao P."/>
            <person name="Sumathipala N."/>
            <person name="Altincicek B."/>
            <person name="Vilcinskas A."/>
            <person name="Williams M."/>
            <person name="Hultmark D."/>
            <person name="Hetru C."/>
            <person name="Jiang H."/>
            <person name="Grimmelikhuijzen C.J."/>
            <person name="Hauser F."/>
            <person name="Cazzamali G."/>
            <person name="Williamson M."/>
            <person name="Park Y."/>
            <person name="Li B."/>
            <person name="Tanaka Y."/>
            <person name="Predel R."/>
            <person name="Neupert S."/>
            <person name="Schachtner J."/>
            <person name="Verleyen P."/>
            <person name="Raible F."/>
            <person name="Bork P."/>
            <person name="Friedrich M."/>
            <person name="Walden K.K."/>
            <person name="Robertson H.M."/>
            <person name="Angeli S."/>
            <person name="Foret S."/>
            <person name="Bucher G."/>
            <person name="Schuetz S."/>
            <person name="Maleszka R."/>
            <person name="Wimmer E.A."/>
            <person name="Beeman R.W."/>
            <person name="Lorenzen M."/>
            <person name="Tomoyasu Y."/>
            <person name="Miller S.C."/>
            <person name="Grossmann D."/>
            <person name="Bucher G."/>
        </authorList>
    </citation>
    <scope>NUCLEOTIDE SEQUENCE [LARGE SCALE GENOMIC DNA]</scope>
    <source>
        <strain evidence="6 7">Georgia GA2</strain>
    </source>
</reference>
<evidence type="ECO:0000256" key="2">
    <source>
        <dbReference type="ARBA" id="ARBA00022676"/>
    </source>
</evidence>
<comment type="similarity">
    <text evidence="1">Belongs to the UDP-glycosyltransferase family.</text>
</comment>
<accession>A0A139WFG8</accession>
<keyword evidence="4" id="KW-0472">Membrane</keyword>
<proteinExistence type="inferred from homology"/>
<evidence type="ECO:0000313" key="7">
    <source>
        <dbReference type="Proteomes" id="UP000007266"/>
    </source>
</evidence>
<dbReference type="PANTHER" id="PTHR48043">
    <property type="entry name" value="EG:EG0003.4 PROTEIN-RELATED"/>
    <property type="match status" value="1"/>
</dbReference>
<dbReference type="AlphaFoldDB" id="A0A139WFG8"/>
<evidence type="ECO:0000256" key="3">
    <source>
        <dbReference type="ARBA" id="ARBA00022679"/>
    </source>
</evidence>
<dbReference type="PROSITE" id="PS50191">
    <property type="entry name" value="CRAL_TRIO"/>
    <property type="match status" value="1"/>
</dbReference>
<dbReference type="OMA" id="NFIESAN"/>
<dbReference type="InterPro" id="IPR001251">
    <property type="entry name" value="CRAL-TRIO_dom"/>
</dbReference>
<dbReference type="FunFam" id="3.40.50.2000:FF:000050">
    <property type="entry name" value="UDP-glucuronosyltransferase"/>
    <property type="match status" value="1"/>
</dbReference>
<dbReference type="InParanoid" id="A0A139WFG8"/>
<reference evidence="6 7" key="2">
    <citation type="journal article" date="2010" name="Nucleic Acids Res.">
        <title>BeetleBase in 2010: revisions to provide comprehensive genomic information for Tribolium castaneum.</title>
        <authorList>
            <person name="Kim H.S."/>
            <person name="Murphy T."/>
            <person name="Xia J."/>
            <person name="Caragea D."/>
            <person name="Park Y."/>
            <person name="Beeman R.W."/>
            <person name="Lorenzen M.D."/>
            <person name="Butcher S."/>
            <person name="Manak J.R."/>
            <person name="Brown S.J."/>
        </authorList>
    </citation>
    <scope>GENOME REANNOTATION</scope>
    <source>
        <strain evidence="6 7">Georgia GA2</strain>
    </source>
</reference>
<keyword evidence="3" id="KW-0808">Transferase</keyword>
<dbReference type="InterPro" id="IPR002213">
    <property type="entry name" value="UDP_glucos_trans"/>
</dbReference>
<dbReference type="STRING" id="7070.A0A139WFG8"/>
<gene>
    <name evidence="6" type="primary">AUGUSTUS-3.0.2_34813</name>
    <name evidence="6" type="ORF">TcasGA2_TC034813</name>
</gene>
<dbReference type="Proteomes" id="UP000007266">
    <property type="component" value="Linkage group 7"/>
</dbReference>
<dbReference type="PANTHER" id="PTHR48043:SF159">
    <property type="entry name" value="EG:EG0003.4 PROTEIN-RELATED"/>
    <property type="match status" value="1"/>
</dbReference>
<evidence type="ECO:0000256" key="4">
    <source>
        <dbReference type="SAM" id="Phobius"/>
    </source>
</evidence>
<dbReference type="Pfam" id="PF00201">
    <property type="entry name" value="UDPGT"/>
    <property type="match status" value="1"/>
</dbReference>
<dbReference type="EMBL" id="KQ971354">
    <property type="protein sequence ID" value="KYB26547.1"/>
    <property type="molecule type" value="Genomic_DNA"/>
</dbReference>
<keyword evidence="7" id="KW-1185">Reference proteome</keyword>
<keyword evidence="2" id="KW-0328">Glycosyltransferase</keyword>
<dbReference type="SUPFAM" id="SSF53756">
    <property type="entry name" value="UDP-Glycosyltransferase/glycogen phosphorylase"/>
    <property type="match status" value="1"/>
</dbReference>
<feature type="transmembrane region" description="Helical" evidence="4">
    <location>
        <begin position="404"/>
        <end position="427"/>
    </location>
</feature>
<organism evidence="6 7">
    <name type="scientific">Tribolium castaneum</name>
    <name type="common">Red flour beetle</name>
    <dbReference type="NCBI Taxonomy" id="7070"/>
    <lineage>
        <taxon>Eukaryota</taxon>
        <taxon>Metazoa</taxon>
        <taxon>Ecdysozoa</taxon>
        <taxon>Arthropoda</taxon>
        <taxon>Hexapoda</taxon>
        <taxon>Insecta</taxon>
        <taxon>Pterygota</taxon>
        <taxon>Neoptera</taxon>
        <taxon>Endopterygota</taxon>
        <taxon>Coleoptera</taxon>
        <taxon>Polyphaga</taxon>
        <taxon>Cucujiformia</taxon>
        <taxon>Tenebrionidae</taxon>
        <taxon>Tenebrionidae incertae sedis</taxon>
        <taxon>Tribolium</taxon>
    </lineage>
</organism>
<protein>
    <submittedName>
        <fullName evidence="6">UDP-glucuronosyltransferase 2B19-like protein</fullName>
    </submittedName>
</protein>
<keyword evidence="4" id="KW-0812">Transmembrane</keyword>
<keyword evidence="4" id="KW-1133">Transmembrane helix</keyword>
<dbReference type="CDD" id="cd03784">
    <property type="entry name" value="GT1_Gtf-like"/>
    <property type="match status" value="1"/>
</dbReference>
<name>A0A139WFG8_TRICA</name>